<dbReference type="RefSeq" id="WP_111062302.1">
    <property type="nucleotide sequence ID" value="NZ_JBHUCU010000002.1"/>
</dbReference>
<dbReference type="NCBIfam" id="TIGR03185">
    <property type="entry name" value="DNA_S_dndD"/>
    <property type="match status" value="1"/>
</dbReference>
<evidence type="ECO:0000256" key="1">
    <source>
        <dbReference type="SAM" id="Coils"/>
    </source>
</evidence>
<organism evidence="2 3">
    <name type="scientific">Putridiphycobacter roseus</name>
    <dbReference type="NCBI Taxonomy" id="2219161"/>
    <lineage>
        <taxon>Bacteria</taxon>
        <taxon>Pseudomonadati</taxon>
        <taxon>Bacteroidota</taxon>
        <taxon>Flavobacteriia</taxon>
        <taxon>Flavobacteriales</taxon>
        <taxon>Crocinitomicaceae</taxon>
        <taxon>Putridiphycobacter</taxon>
    </lineage>
</organism>
<evidence type="ECO:0000313" key="2">
    <source>
        <dbReference type="EMBL" id="PZE18149.1"/>
    </source>
</evidence>
<feature type="coiled-coil region" evidence="1">
    <location>
        <begin position="454"/>
        <end position="481"/>
    </location>
</feature>
<dbReference type="Proteomes" id="UP000249248">
    <property type="component" value="Unassembled WGS sequence"/>
</dbReference>
<dbReference type="SUPFAM" id="SSF52540">
    <property type="entry name" value="P-loop containing nucleoside triphosphate hydrolases"/>
    <property type="match status" value="1"/>
</dbReference>
<evidence type="ECO:0000313" key="3">
    <source>
        <dbReference type="Proteomes" id="UP000249248"/>
    </source>
</evidence>
<protein>
    <submittedName>
        <fullName evidence="2">DNA sulfur modification protein DndD</fullName>
    </submittedName>
</protein>
<dbReference type="InterPro" id="IPR017599">
    <property type="entry name" value="DNA_S_DndD"/>
</dbReference>
<sequence length="698" mass="80419">MRIERIKLNNFRIYKGVNEIIFKNDSDKNISLIAGMNGFGKTTFLTSLIWSFYGGLMAQVEDKYRKDIKNTGGYDKFLQTLVNKNVVSDFEEGKTEKAILQVEVELVDVMIPSIPCRKVVIKRSYDFSTKEESLKILIDGHENQLTKEVGYEVFINDFILPREIAKFFFFDAEKIVSLAEAKSKSELRSLSKAYSEVLGIKKYEDLKINLTTLLTKLKRGGVSKVNKSKLDELIKIDKEFEELINLNLEKQVEIDNEIISIKQKADSIQEKLIREGNEVTLEELKEYKQEKEQLKKEHTEAKGELKKLLEIVPLVIAGDKFDALVNQVNLETKLKDKGLNQKSLIKELDNFSNELIKEFKSLKLDPKVNSQIFDTIEKLNSKKSQNPKSKSGEIILDYTDEESRSIIATFNYIKDSFDSQFKIIIKNERDTRQALTRVSNKIKQSEARKNNPLAQKLREEKETLSNKADALNIEKGTLLEEVSTWKTQKDSNKKVLSEYEKNYNLVALDKQKYEVTTLALEKLNVLTARIKEEKKYSLQKSVMLGLKKLMHKNNFISDVNVRIEDDVMDIDLIDKQNNVIDKDLLSKGEQQLYATALLKALVDESGINFPVFIDSPLQKFDKSHSSNVIEQFYPTISEQVVLFPLLEKELSQKEYEQLKPNLNGVYLIQNDSKGSSVVKCKIDNLFTKFNEQNYVFTN</sequence>
<comment type="caution">
    <text evidence="2">The sequence shown here is derived from an EMBL/GenBank/DDBJ whole genome shotgun (WGS) entry which is preliminary data.</text>
</comment>
<dbReference type="PANTHER" id="PTHR32114:SF2">
    <property type="entry name" value="ABC TRANSPORTER ABCH.3"/>
    <property type="match status" value="1"/>
</dbReference>
<dbReference type="AlphaFoldDB" id="A0A2W1N0N8"/>
<dbReference type="PANTHER" id="PTHR32114">
    <property type="entry name" value="ABC TRANSPORTER ABCH.3"/>
    <property type="match status" value="1"/>
</dbReference>
<name>A0A2W1N0N8_9FLAO</name>
<keyword evidence="1" id="KW-0175">Coiled coil</keyword>
<feature type="coiled-coil region" evidence="1">
    <location>
        <begin position="277"/>
        <end position="311"/>
    </location>
</feature>
<keyword evidence="3" id="KW-1185">Reference proteome</keyword>
<dbReference type="InterPro" id="IPR027417">
    <property type="entry name" value="P-loop_NTPase"/>
</dbReference>
<dbReference type="EMBL" id="QKSB01000002">
    <property type="protein sequence ID" value="PZE18149.1"/>
    <property type="molecule type" value="Genomic_DNA"/>
</dbReference>
<dbReference type="Gene3D" id="3.40.50.300">
    <property type="entry name" value="P-loop containing nucleotide triphosphate hydrolases"/>
    <property type="match status" value="2"/>
</dbReference>
<proteinExistence type="predicted"/>
<reference evidence="2 3" key="1">
    <citation type="submission" date="2018-06" db="EMBL/GenBank/DDBJ databases">
        <title>The draft genome sequence of Crocinitomix sp. SM1701.</title>
        <authorList>
            <person name="Zhang X."/>
        </authorList>
    </citation>
    <scope>NUCLEOTIDE SEQUENCE [LARGE SCALE GENOMIC DNA]</scope>
    <source>
        <strain evidence="2 3">SM1701</strain>
    </source>
</reference>
<accession>A0A2W1N0N8</accession>
<gene>
    <name evidence="2" type="primary">dndD</name>
    <name evidence="2" type="ORF">DNU06_05900</name>
</gene>
<dbReference type="OrthoDB" id="9795626at2"/>